<evidence type="ECO:0000256" key="5">
    <source>
        <dbReference type="ARBA" id="ARBA00022679"/>
    </source>
</evidence>
<dbReference type="GO" id="GO:0005789">
    <property type="term" value="C:endoplasmic reticulum membrane"/>
    <property type="evidence" value="ECO:0007669"/>
    <property type="project" value="UniProtKB-SubCell"/>
</dbReference>
<evidence type="ECO:0000256" key="10">
    <source>
        <dbReference type="RuleBase" id="RU362022"/>
    </source>
</evidence>
<dbReference type="OrthoDB" id="422086at2759"/>
<dbReference type="GO" id="GO:0004671">
    <property type="term" value="F:protein C-terminal S-isoprenylcysteine carboxyl O-methyltransferase activity"/>
    <property type="evidence" value="ECO:0007669"/>
    <property type="project" value="UniProtKB-EC"/>
</dbReference>
<keyword evidence="9 10" id="KW-0472">Membrane</keyword>
<evidence type="ECO:0000256" key="6">
    <source>
        <dbReference type="ARBA" id="ARBA00022691"/>
    </source>
</evidence>
<feature type="transmembrane region" description="Helical" evidence="10">
    <location>
        <begin position="81"/>
        <end position="100"/>
    </location>
</feature>
<keyword evidence="6 10" id="KW-0949">S-adenosyl-L-methionine</keyword>
<comment type="similarity">
    <text evidence="2 10">Belongs to the class VI-like SAM-binding methyltransferase superfamily. Isoprenylcysteine carboxyl methyltransferase family.</text>
</comment>
<dbReference type="InterPro" id="IPR007269">
    <property type="entry name" value="ICMT_MeTrfase"/>
</dbReference>
<protein>
    <recommendedName>
        <fullName evidence="3 10">Protein-S-isoprenylcysteine O-methyltransferase</fullName>
        <ecNumber evidence="3 10">2.1.1.100</ecNumber>
    </recommendedName>
</protein>
<dbReference type="Gene3D" id="1.20.120.1630">
    <property type="match status" value="1"/>
</dbReference>
<dbReference type="PANTHER" id="PTHR12714:SF9">
    <property type="entry name" value="PROTEIN-S-ISOPRENYLCYSTEINE O-METHYLTRANSFERASE"/>
    <property type="match status" value="1"/>
</dbReference>
<dbReference type="PROSITE" id="PS51564">
    <property type="entry name" value="SAM_ICMT"/>
    <property type="match status" value="1"/>
</dbReference>
<feature type="region of interest" description="Disordered" evidence="11">
    <location>
        <begin position="1"/>
        <end position="32"/>
    </location>
</feature>
<name>A0A8E5HPM4_USTVR</name>
<evidence type="ECO:0000256" key="3">
    <source>
        <dbReference type="ARBA" id="ARBA00012151"/>
    </source>
</evidence>
<evidence type="ECO:0000256" key="1">
    <source>
        <dbReference type="ARBA" id="ARBA00004141"/>
    </source>
</evidence>
<feature type="transmembrane region" description="Helical" evidence="10">
    <location>
        <begin position="120"/>
        <end position="140"/>
    </location>
</feature>
<comment type="subcellular location">
    <subcellularLocation>
        <location evidence="10">Endoplasmic reticulum membrane</location>
        <topology evidence="10">Multi-pass membrane protein</topology>
    </subcellularLocation>
    <subcellularLocation>
        <location evidence="1">Membrane</location>
        <topology evidence="1">Multi-pass membrane protein</topology>
    </subcellularLocation>
</comment>
<dbReference type="PANTHER" id="PTHR12714">
    <property type="entry name" value="PROTEIN-S ISOPRENYLCYSTEINE O-METHYLTRANSFERASE"/>
    <property type="match status" value="1"/>
</dbReference>
<dbReference type="KEGG" id="uvi:66064290"/>
<dbReference type="EC" id="2.1.1.100" evidence="3 10"/>
<organism evidence="12 13">
    <name type="scientific">Ustilaginoidea virens</name>
    <name type="common">Rice false smut fungus</name>
    <name type="synonym">Villosiclava virens</name>
    <dbReference type="NCBI Taxonomy" id="1159556"/>
    <lineage>
        <taxon>Eukaryota</taxon>
        <taxon>Fungi</taxon>
        <taxon>Dikarya</taxon>
        <taxon>Ascomycota</taxon>
        <taxon>Pezizomycotina</taxon>
        <taxon>Sordariomycetes</taxon>
        <taxon>Hypocreomycetidae</taxon>
        <taxon>Hypocreales</taxon>
        <taxon>Clavicipitaceae</taxon>
        <taxon>Ustilaginoidea</taxon>
    </lineage>
</organism>
<feature type="transmembrane region" description="Helical" evidence="10">
    <location>
        <begin position="210"/>
        <end position="233"/>
    </location>
</feature>
<dbReference type="Pfam" id="PF04140">
    <property type="entry name" value="ICMT"/>
    <property type="match status" value="1"/>
</dbReference>
<gene>
    <name evidence="12" type="ORF">UV8b_03512</name>
</gene>
<evidence type="ECO:0000313" key="12">
    <source>
        <dbReference type="EMBL" id="QUC19271.1"/>
    </source>
</evidence>
<dbReference type="Proteomes" id="UP000027002">
    <property type="component" value="Chromosome 3"/>
</dbReference>
<proteinExistence type="inferred from homology"/>
<comment type="catalytic activity">
    <reaction evidence="10">
        <text>[protein]-C-terminal S-[(2E,6E)-farnesyl]-L-cysteine + S-adenosyl-L-methionine = [protein]-C-terminal S-[(2E,6E)-farnesyl]-L-cysteine methyl ester + S-adenosyl-L-homocysteine</text>
        <dbReference type="Rhea" id="RHEA:21672"/>
        <dbReference type="Rhea" id="RHEA-COMP:12125"/>
        <dbReference type="Rhea" id="RHEA-COMP:12126"/>
        <dbReference type="ChEBI" id="CHEBI:57856"/>
        <dbReference type="ChEBI" id="CHEBI:59789"/>
        <dbReference type="ChEBI" id="CHEBI:90510"/>
        <dbReference type="ChEBI" id="CHEBI:90511"/>
        <dbReference type="EC" id="2.1.1.100"/>
    </reaction>
</comment>
<evidence type="ECO:0000256" key="8">
    <source>
        <dbReference type="ARBA" id="ARBA00022989"/>
    </source>
</evidence>
<evidence type="ECO:0000256" key="2">
    <source>
        <dbReference type="ARBA" id="ARBA00009140"/>
    </source>
</evidence>
<evidence type="ECO:0000313" key="13">
    <source>
        <dbReference type="Proteomes" id="UP000027002"/>
    </source>
</evidence>
<keyword evidence="7 10" id="KW-0812">Transmembrane</keyword>
<sequence length="272" mass="29912">MSSANTPGQHPPTWSLDFGPRHTRPPAPQQPTRHLAHVYPHQPMSLSGISLRAFLLGAAFSLGLLSAVLVLALTSSPLWRIPFFLACLSLFHFLEFWSTARRNTPEATVNAFLLTANWPAYPVAHAAAVLECLATCLLFPGRRWAAPPVDKALLAAGLGMVVAGQAVRSVAMLHAGASFNHTVQTKKADSHRLVTTGVYGVLRHPGYFGFFYWGLGTQLVLGNVLCFAGYSYVLHKFFSSRVAVEERKLVEFFGDEYVEYRRRVGTMIPFVG</sequence>
<dbReference type="GeneID" id="66064290"/>
<feature type="transmembrane region" description="Helical" evidence="10">
    <location>
        <begin position="53"/>
        <end position="74"/>
    </location>
</feature>
<evidence type="ECO:0000256" key="4">
    <source>
        <dbReference type="ARBA" id="ARBA00022603"/>
    </source>
</evidence>
<dbReference type="RefSeq" id="XP_042996944.1">
    <property type="nucleotide sequence ID" value="XM_043141010.1"/>
</dbReference>
<evidence type="ECO:0000256" key="9">
    <source>
        <dbReference type="ARBA" id="ARBA00023136"/>
    </source>
</evidence>
<keyword evidence="13" id="KW-1185">Reference proteome</keyword>
<evidence type="ECO:0000256" key="7">
    <source>
        <dbReference type="ARBA" id="ARBA00022692"/>
    </source>
</evidence>
<dbReference type="AlphaFoldDB" id="A0A8E5HPM4"/>
<keyword evidence="10" id="KW-0256">Endoplasmic reticulum</keyword>
<dbReference type="EMBL" id="CP072755">
    <property type="protein sequence ID" value="QUC19271.1"/>
    <property type="molecule type" value="Genomic_DNA"/>
</dbReference>
<accession>A0A8E5HPM4</accession>
<keyword evidence="8 10" id="KW-1133">Transmembrane helix</keyword>
<dbReference type="GO" id="GO:0032259">
    <property type="term" value="P:methylation"/>
    <property type="evidence" value="ECO:0007669"/>
    <property type="project" value="UniProtKB-KW"/>
</dbReference>
<keyword evidence="4 10" id="KW-0489">Methyltransferase</keyword>
<evidence type="ECO:0000256" key="11">
    <source>
        <dbReference type="SAM" id="MobiDB-lite"/>
    </source>
</evidence>
<feature type="transmembrane region" description="Helical" evidence="10">
    <location>
        <begin position="152"/>
        <end position="171"/>
    </location>
</feature>
<keyword evidence="5" id="KW-0808">Transferase</keyword>
<reference evidence="12" key="1">
    <citation type="submission" date="2020-03" db="EMBL/GenBank/DDBJ databases">
        <title>A mixture of massive structural variations and highly conserved coding sequences in Ustilaginoidea virens genome.</title>
        <authorList>
            <person name="Zhang K."/>
            <person name="Zhao Z."/>
            <person name="Zhang Z."/>
            <person name="Li Y."/>
            <person name="Hsiang T."/>
            <person name="Sun W."/>
        </authorList>
    </citation>
    <scope>NUCLEOTIDE SEQUENCE</scope>
    <source>
        <strain evidence="12">UV-8b</strain>
    </source>
</reference>
<dbReference type="InterPro" id="IPR025770">
    <property type="entry name" value="PPMT_MeTrfase"/>
</dbReference>